<feature type="region of interest" description="Disordered" evidence="3">
    <location>
        <begin position="737"/>
        <end position="760"/>
    </location>
</feature>
<dbReference type="OrthoDB" id="9884296at2759"/>
<dbReference type="InterPro" id="IPR037213">
    <property type="entry name" value="Run_dom_sf"/>
</dbReference>
<feature type="compositionally biased region" description="Polar residues" evidence="3">
    <location>
        <begin position="1147"/>
        <end position="1156"/>
    </location>
</feature>
<dbReference type="InterPro" id="IPR036028">
    <property type="entry name" value="SH3-like_dom_sf"/>
</dbReference>
<feature type="compositionally biased region" description="Polar residues" evidence="3">
    <location>
        <begin position="324"/>
        <end position="339"/>
    </location>
</feature>
<dbReference type="InterPro" id="IPR047343">
    <property type="entry name" value="RUSC1_2"/>
</dbReference>
<reference evidence="6" key="1">
    <citation type="submission" date="2021-10" db="EMBL/GenBank/DDBJ databases">
        <title>Tropical sea cucumber genome reveals ecological adaptation and Cuvierian tubules defense mechanism.</title>
        <authorList>
            <person name="Chen T."/>
        </authorList>
    </citation>
    <scope>NUCLEOTIDE SEQUENCE</scope>
    <source>
        <strain evidence="6">Nanhai2018</strain>
        <tissue evidence="6">Muscle</tissue>
    </source>
</reference>
<name>A0A9Q1C0B5_HOLLE</name>
<dbReference type="CDD" id="cd17685">
    <property type="entry name" value="RUN_RUSC"/>
    <property type="match status" value="1"/>
</dbReference>
<dbReference type="Gene3D" id="1.20.58.900">
    <property type="match status" value="1"/>
</dbReference>
<dbReference type="SUPFAM" id="SSF140741">
    <property type="entry name" value="RUN domain-like"/>
    <property type="match status" value="1"/>
</dbReference>
<dbReference type="PANTHER" id="PTHR15591:SF13">
    <property type="entry name" value="RUN DOMAIN-CONTAINING PROTEIN"/>
    <property type="match status" value="1"/>
</dbReference>
<feature type="compositionally biased region" description="Polar residues" evidence="3">
    <location>
        <begin position="1111"/>
        <end position="1123"/>
    </location>
</feature>
<evidence type="ECO:0000256" key="3">
    <source>
        <dbReference type="SAM" id="MobiDB-lite"/>
    </source>
</evidence>
<feature type="compositionally biased region" description="Polar residues" evidence="3">
    <location>
        <begin position="1213"/>
        <end position="1231"/>
    </location>
</feature>
<feature type="region of interest" description="Disordered" evidence="3">
    <location>
        <begin position="291"/>
        <end position="339"/>
    </location>
</feature>
<feature type="compositionally biased region" description="Polar residues" evidence="3">
    <location>
        <begin position="744"/>
        <end position="760"/>
    </location>
</feature>
<feature type="region of interest" description="Disordered" evidence="3">
    <location>
        <begin position="1"/>
        <end position="33"/>
    </location>
</feature>
<gene>
    <name evidence="6" type="ORF">HOLleu_19878</name>
</gene>
<protein>
    <submittedName>
        <fullName evidence="6">Iporin</fullName>
    </submittedName>
</protein>
<evidence type="ECO:0000256" key="2">
    <source>
        <dbReference type="PROSITE-ProRule" id="PRU00192"/>
    </source>
</evidence>
<dbReference type="GO" id="GO:0031410">
    <property type="term" value="C:cytoplasmic vesicle"/>
    <property type="evidence" value="ECO:0007669"/>
    <property type="project" value="TreeGrafter"/>
</dbReference>
<feature type="compositionally biased region" description="Low complexity" evidence="3">
    <location>
        <begin position="1160"/>
        <end position="1169"/>
    </location>
</feature>
<dbReference type="SUPFAM" id="SSF50044">
    <property type="entry name" value="SH3-domain"/>
    <property type="match status" value="1"/>
</dbReference>
<feature type="compositionally biased region" description="Low complexity" evidence="3">
    <location>
        <begin position="302"/>
        <end position="316"/>
    </location>
</feature>
<feature type="domain" description="RUN" evidence="5">
    <location>
        <begin position="930"/>
        <end position="1075"/>
    </location>
</feature>
<evidence type="ECO:0000259" key="4">
    <source>
        <dbReference type="PROSITE" id="PS50002"/>
    </source>
</evidence>
<dbReference type="PROSITE" id="PS50826">
    <property type="entry name" value="RUN"/>
    <property type="match status" value="1"/>
</dbReference>
<dbReference type="EMBL" id="JAIZAY010000009">
    <property type="protein sequence ID" value="KAJ8036022.1"/>
    <property type="molecule type" value="Genomic_DNA"/>
</dbReference>
<keyword evidence="1 2" id="KW-0728">SH3 domain</keyword>
<feature type="region of interest" description="Disordered" evidence="3">
    <location>
        <begin position="377"/>
        <end position="407"/>
    </location>
</feature>
<evidence type="ECO:0000256" key="1">
    <source>
        <dbReference type="ARBA" id="ARBA00022443"/>
    </source>
</evidence>
<evidence type="ECO:0000259" key="5">
    <source>
        <dbReference type="PROSITE" id="PS50826"/>
    </source>
</evidence>
<feature type="domain" description="SH3" evidence="4">
    <location>
        <begin position="1312"/>
        <end position="1370"/>
    </location>
</feature>
<dbReference type="Proteomes" id="UP001152320">
    <property type="component" value="Chromosome 9"/>
</dbReference>
<feature type="compositionally biased region" description="Polar residues" evidence="3">
    <location>
        <begin position="1186"/>
        <end position="1197"/>
    </location>
</feature>
<dbReference type="PANTHER" id="PTHR15591">
    <property type="entry name" value="RUN AND SH3 DOMAIN CONTAINING"/>
    <property type="match status" value="1"/>
</dbReference>
<evidence type="ECO:0000313" key="7">
    <source>
        <dbReference type="Proteomes" id="UP001152320"/>
    </source>
</evidence>
<keyword evidence="7" id="KW-1185">Reference proteome</keyword>
<comment type="caution">
    <text evidence="6">The sequence shown here is derived from an EMBL/GenBank/DDBJ whole genome shotgun (WGS) entry which is preliminary data.</text>
</comment>
<dbReference type="SMART" id="SM00593">
    <property type="entry name" value="RUN"/>
    <property type="match status" value="1"/>
</dbReference>
<organism evidence="6 7">
    <name type="scientific">Holothuria leucospilota</name>
    <name type="common">Black long sea cucumber</name>
    <name type="synonym">Mertensiothuria leucospilota</name>
    <dbReference type="NCBI Taxonomy" id="206669"/>
    <lineage>
        <taxon>Eukaryota</taxon>
        <taxon>Metazoa</taxon>
        <taxon>Echinodermata</taxon>
        <taxon>Eleutherozoa</taxon>
        <taxon>Echinozoa</taxon>
        <taxon>Holothuroidea</taxon>
        <taxon>Aspidochirotacea</taxon>
        <taxon>Aspidochirotida</taxon>
        <taxon>Holothuriidae</taxon>
        <taxon>Holothuria</taxon>
    </lineage>
</organism>
<feature type="region of interest" description="Disordered" evidence="3">
    <location>
        <begin position="1147"/>
        <end position="1197"/>
    </location>
</feature>
<feature type="compositionally biased region" description="Polar residues" evidence="3">
    <location>
        <begin position="232"/>
        <end position="246"/>
    </location>
</feature>
<sequence length="1370" mass="152676">MATSDANSMPPEDRDCNHRISNTSKHNNHRTRRRKHFPLSTMPHCHRGKRKLHLDLDFEWDSTDTTPWVDGASDDYSSLESNPHLSEPSHVTFSGLRTLCEDFSFSLDSLNDNLVAHPSSPPLANVTTLHCPFASTSHDSLPSVNIRERSLNQTLSRVNLSDYESDIEEEESYGYEEEIPLIIESDCEGEEDSLQEFESCMKNPSAGFNLLPGTSPSDIPFKKVTSVSTVSASNSYDSIPTTSSNESLRTVSTSPTRSTSSELFPCPENYDMLYRNFEIAARMEESKNCIDEDNKDQNDTGSSILSSNSSSGSSTSKIGHENRTQFSTTRCQTTQPGNSVTTFALLADSRRKSPQGNREIISSSLQERSVTHWTEVLSKQCHSSKSSPESGINSPVDQSPDSPKAQRPHFLPLQLRHVQRPAAKPNKTPLPGQQLGIVDKVPNLLRTLSAPGNFENSSKSHLPTVSDIRNLAIFEPESKDVIPEVEESITPGNGDLISWTQTIKNPLRSFSVNEKCTPQAPLIDWEDIFTSRQSFCELDSSDVNRQCLPISSDRGDENANYSCYNRLERFTGRTEPKQVEDKGIMTSPPLLNMNCYCTTPLQNASTSVPVYTSSGTISKPSVYSLPPRSLEDFSDDSSLSSLESLEMDDSVFRESLYSLSSEHLYQSQTFTPVPDEIYEDSLCEDLPRKTYYDRELKEGAENQFDYINSVLPPCVVDGSPPSKECPTDNFREKVSLNQDKRSSSFESDSTVKQLTPSHGTLDENGQFQQFGMVHHVEATLAKDVPVRYLKHKPLKPIHQVDAEYRCRKALEQLTRPSHSYSAPSIYHNTRPQTIVISTNSTLGHPIVSSKVSQDGKACQDWQDDLLDSLPPQEMRVSPKSDERQSREMELYNEKRDLVLALKSSIQLGLQHCARSTMNMSKHNDGSSAPDINQLVLTHICPAVEALVKDGMKSHSHGWVVGRVKNTPWIVIQATTQLGPGTRALNELYNAICVAGLQSNHSVRFHAFVMGLLNNNLLPDWLEHCYDHPNIIRKYYESCAFLNLCNSEPYTELFQELLVAVRHLSKFPFHLDYFYESRLLMVEAQRKHDIDAQGGQEMLDRNVKGVLSQLVSQRNGSQTDGNSSQEEEPRKLTSSVWSFVGKMKNYATQSSADQSRGVNEGRSGSPLSPGRGQGEGEPAENVKDSNFDQSILSDGSSETGWSISWIRGFANTVPSSKDNQDNTTGSPSQKPSAKTWGEVFKSAKWQKFGSGLSQMVPKMKWKDTTTTSEAPSCETMPTPPLYERHISGCAGSPSPRGSDKEGPKGAEMETYSRIRSQVKTRCHYVSLNQGELSFMKGDILTVKGQPSDEWLHCALGTESGLVHIDYIQEVD</sequence>
<dbReference type="Pfam" id="PF07653">
    <property type="entry name" value="SH3_2"/>
    <property type="match status" value="1"/>
</dbReference>
<evidence type="ECO:0000313" key="6">
    <source>
        <dbReference type="EMBL" id="KAJ8036022.1"/>
    </source>
</evidence>
<accession>A0A9Q1C0B5</accession>
<feature type="region of interest" description="Disordered" evidence="3">
    <location>
        <begin position="1213"/>
        <end position="1233"/>
    </location>
</feature>
<dbReference type="SMART" id="SM00326">
    <property type="entry name" value="SH3"/>
    <property type="match status" value="1"/>
</dbReference>
<dbReference type="Pfam" id="PF02759">
    <property type="entry name" value="RUN"/>
    <property type="match status" value="1"/>
</dbReference>
<feature type="compositionally biased region" description="Polar residues" evidence="3">
    <location>
        <begin position="380"/>
        <end position="401"/>
    </location>
</feature>
<dbReference type="InterPro" id="IPR001452">
    <property type="entry name" value="SH3_domain"/>
</dbReference>
<dbReference type="Gene3D" id="2.30.30.40">
    <property type="entry name" value="SH3 Domains"/>
    <property type="match status" value="1"/>
</dbReference>
<proteinExistence type="predicted"/>
<feature type="region of interest" description="Disordered" evidence="3">
    <location>
        <begin position="232"/>
        <end position="264"/>
    </location>
</feature>
<feature type="region of interest" description="Disordered" evidence="3">
    <location>
        <begin position="1111"/>
        <end position="1133"/>
    </location>
</feature>
<dbReference type="PROSITE" id="PS50002">
    <property type="entry name" value="SH3"/>
    <property type="match status" value="1"/>
</dbReference>
<feature type="compositionally biased region" description="Low complexity" evidence="3">
    <location>
        <begin position="247"/>
        <end position="261"/>
    </location>
</feature>
<dbReference type="InterPro" id="IPR004012">
    <property type="entry name" value="Run_dom"/>
</dbReference>